<dbReference type="EMBL" id="CP001966">
    <property type="protein sequence ID" value="ADG80067.1"/>
    <property type="molecule type" value="Genomic_DNA"/>
</dbReference>
<comment type="similarity">
    <text evidence="1">Belongs to the ABC transporter superfamily.</text>
</comment>
<keyword evidence="3" id="KW-0547">Nucleotide-binding</keyword>
<dbReference type="STRING" id="521096.Tpau_3488"/>
<evidence type="ECO:0000256" key="2">
    <source>
        <dbReference type="ARBA" id="ARBA00022448"/>
    </source>
</evidence>
<dbReference type="eggNOG" id="COG1131">
    <property type="taxonomic scope" value="Bacteria"/>
</dbReference>
<dbReference type="Pfam" id="PF00005">
    <property type="entry name" value="ABC_tran"/>
    <property type="match status" value="1"/>
</dbReference>
<feature type="domain" description="ABC transporter" evidence="6">
    <location>
        <begin position="2"/>
        <end position="227"/>
    </location>
</feature>
<dbReference type="GO" id="GO:0016887">
    <property type="term" value="F:ATP hydrolysis activity"/>
    <property type="evidence" value="ECO:0007669"/>
    <property type="project" value="InterPro"/>
</dbReference>
<evidence type="ECO:0000259" key="6">
    <source>
        <dbReference type="PROSITE" id="PS50893"/>
    </source>
</evidence>
<dbReference type="GO" id="GO:0005524">
    <property type="term" value="F:ATP binding"/>
    <property type="evidence" value="ECO:0007669"/>
    <property type="project" value="UniProtKB-KW"/>
</dbReference>
<accession>D5UX48</accession>
<protein>
    <submittedName>
        <fullName evidence="7">ABC transporter related protein</fullName>
    </submittedName>
</protein>
<feature type="region of interest" description="Disordered" evidence="5">
    <location>
        <begin position="293"/>
        <end position="316"/>
    </location>
</feature>
<evidence type="ECO:0000256" key="1">
    <source>
        <dbReference type="ARBA" id="ARBA00005417"/>
    </source>
</evidence>
<dbReference type="Gene3D" id="3.40.50.300">
    <property type="entry name" value="P-loop containing nucleotide triphosphate hydrolases"/>
    <property type="match status" value="1"/>
</dbReference>
<dbReference type="CDD" id="cd03268">
    <property type="entry name" value="ABC_BcrA_bacitracin_resist"/>
    <property type="match status" value="1"/>
</dbReference>
<keyword evidence="4" id="KW-0067">ATP-binding</keyword>
<dbReference type="KEGG" id="tpr:Tpau_3488"/>
<keyword evidence="8" id="KW-1185">Reference proteome</keyword>
<name>D5UX48_TSUPD</name>
<evidence type="ECO:0000313" key="7">
    <source>
        <dbReference type="EMBL" id="ADG80067.1"/>
    </source>
</evidence>
<evidence type="ECO:0000256" key="4">
    <source>
        <dbReference type="ARBA" id="ARBA00022840"/>
    </source>
</evidence>
<dbReference type="InterPro" id="IPR017871">
    <property type="entry name" value="ABC_transporter-like_CS"/>
</dbReference>
<dbReference type="AlphaFoldDB" id="D5UX48"/>
<sequence>MISARGLTKRYGDVVAVDDLTFDVEPGRVTGFLGPNGAGKSTTMRMILGLDAPTAGEATVAGRKYRDLENPTKYVGALLDPEAVNTGRTARAHLSWIARAAAIPKSRIDETLETVGIADAADRRIGEFSLGMRQRLSIAAAILDEPEILILDEPLNGLDPQGIVWLRDLLRRHAAAGGTVLISSHLMNEMQKTADHVIVIAQGRLVVSESLDEFERRAETSVTIKSPQIDRLEPVLRSHAGADVSRIPGGLSVTGIPPLTIGEIALDERVVLEELTPRATSLEDQFLAMTQNLDRGPAPAGVSPRSDEVGVPGGPA</sequence>
<dbReference type="Proteomes" id="UP000001213">
    <property type="component" value="Chromosome"/>
</dbReference>
<reference evidence="7 8" key="2">
    <citation type="journal article" date="2011" name="Stand. Genomic Sci.">
        <title>Complete genome sequence of Tsukamurella paurometabola type strain (no. 33).</title>
        <authorList>
            <person name="Munk A.C."/>
            <person name="Lapidus A."/>
            <person name="Lucas S."/>
            <person name="Nolan M."/>
            <person name="Tice H."/>
            <person name="Cheng J.F."/>
            <person name="Del Rio T.G."/>
            <person name="Goodwin L."/>
            <person name="Pitluck S."/>
            <person name="Liolios K."/>
            <person name="Huntemann M."/>
            <person name="Ivanova N."/>
            <person name="Mavromatis K."/>
            <person name="Mikhailova N."/>
            <person name="Pati A."/>
            <person name="Chen A."/>
            <person name="Palaniappan K."/>
            <person name="Tapia R."/>
            <person name="Han C."/>
            <person name="Land M."/>
            <person name="Hauser L."/>
            <person name="Chang Y.J."/>
            <person name="Jeffries C.D."/>
            <person name="Brettin T."/>
            <person name="Yasawong M."/>
            <person name="Brambilla E.M."/>
            <person name="Rohde M."/>
            <person name="Sikorski J."/>
            <person name="Goker M."/>
            <person name="Detter J.C."/>
            <person name="Woyke T."/>
            <person name="Bristow J."/>
            <person name="Eisen J.A."/>
            <person name="Markowitz V."/>
            <person name="Hugenholtz P."/>
            <person name="Kyrpides N.C."/>
            <person name="Klenk H.P."/>
        </authorList>
    </citation>
    <scope>NUCLEOTIDE SEQUENCE [LARGE SCALE GENOMIC DNA]</scope>
    <source>
        <strain evidence="8">ATCC 8368 / DSM 20162 / CCUG 35730 / CIP 100753 / JCM 10117 / KCTC 9821 / NBRC 16120 / NCIMB 702349 / NCTC 13040</strain>
    </source>
</reference>
<dbReference type="PROSITE" id="PS00211">
    <property type="entry name" value="ABC_TRANSPORTER_1"/>
    <property type="match status" value="1"/>
</dbReference>
<dbReference type="PANTHER" id="PTHR43335:SF4">
    <property type="entry name" value="ABC TRANSPORTER, ATP-BINDING PROTEIN"/>
    <property type="match status" value="1"/>
</dbReference>
<dbReference type="SUPFAM" id="SSF52540">
    <property type="entry name" value="P-loop containing nucleoside triphosphate hydrolases"/>
    <property type="match status" value="1"/>
</dbReference>
<organism evidence="7 8">
    <name type="scientific">Tsukamurella paurometabola (strain ATCC 8368 / DSM 20162 / CCUG 35730 / CIP 100753 / JCM 10117 / KCTC 9821 / NBRC 16120 / NCIMB 702349 / NCTC 13040)</name>
    <name type="common">Corynebacterium paurometabolum</name>
    <dbReference type="NCBI Taxonomy" id="521096"/>
    <lineage>
        <taxon>Bacteria</taxon>
        <taxon>Bacillati</taxon>
        <taxon>Actinomycetota</taxon>
        <taxon>Actinomycetes</taxon>
        <taxon>Mycobacteriales</taxon>
        <taxon>Tsukamurellaceae</taxon>
        <taxon>Tsukamurella</taxon>
    </lineage>
</organism>
<dbReference type="InterPro" id="IPR027417">
    <property type="entry name" value="P-loop_NTPase"/>
</dbReference>
<gene>
    <name evidence="7" type="ordered locus">Tpau_3488</name>
</gene>
<dbReference type="RefSeq" id="WP_013128064.1">
    <property type="nucleotide sequence ID" value="NC_014158.1"/>
</dbReference>
<dbReference type="InterPro" id="IPR003593">
    <property type="entry name" value="AAA+_ATPase"/>
</dbReference>
<proteinExistence type="inferred from homology"/>
<dbReference type="HOGENOM" id="CLU_000604_1_2_11"/>
<dbReference type="SMART" id="SM00382">
    <property type="entry name" value="AAA"/>
    <property type="match status" value="1"/>
</dbReference>
<dbReference type="PROSITE" id="PS50893">
    <property type="entry name" value="ABC_TRANSPORTER_2"/>
    <property type="match status" value="1"/>
</dbReference>
<dbReference type="InterPro" id="IPR003439">
    <property type="entry name" value="ABC_transporter-like_ATP-bd"/>
</dbReference>
<dbReference type="PANTHER" id="PTHR43335">
    <property type="entry name" value="ABC TRANSPORTER, ATP-BINDING PROTEIN"/>
    <property type="match status" value="1"/>
</dbReference>
<keyword evidence="2" id="KW-0813">Transport</keyword>
<evidence type="ECO:0000313" key="8">
    <source>
        <dbReference type="Proteomes" id="UP000001213"/>
    </source>
</evidence>
<evidence type="ECO:0000256" key="3">
    <source>
        <dbReference type="ARBA" id="ARBA00022741"/>
    </source>
</evidence>
<evidence type="ECO:0000256" key="5">
    <source>
        <dbReference type="SAM" id="MobiDB-lite"/>
    </source>
</evidence>
<reference evidence="8" key="1">
    <citation type="submission" date="2010-03" db="EMBL/GenBank/DDBJ databases">
        <title>The complete chromosome of Tsukamurella paurometabola DSM 20162.</title>
        <authorList>
            <consortium name="US DOE Joint Genome Institute (JGI-PGF)"/>
            <person name="Lucas S."/>
            <person name="Copeland A."/>
            <person name="Lapidus A."/>
            <person name="Glavina del Rio T."/>
            <person name="Dalin E."/>
            <person name="Tice H."/>
            <person name="Bruce D."/>
            <person name="Goodwin L."/>
            <person name="Pitluck S."/>
            <person name="Kyrpides N."/>
            <person name="Mavromatis K."/>
            <person name="Ivanova N."/>
            <person name="Mikhailova N."/>
            <person name="Munk A.C."/>
            <person name="Brettin T."/>
            <person name="Detter J.C."/>
            <person name="Tapia R."/>
            <person name="Han C."/>
            <person name="Larimer F."/>
            <person name="Land M."/>
            <person name="Hauser L."/>
            <person name="Markowitz V."/>
            <person name="Cheng J.-F."/>
            <person name="Hugenholtz P."/>
            <person name="Woyke T."/>
            <person name="Wu D."/>
            <person name="Jando M."/>
            <person name="Brambilla E."/>
            <person name="Klenk H.-P."/>
            <person name="Eisen J.A."/>
        </authorList>
    </citation>
    <scope>NUCLEOTIDE SEQUENCE [LARGE SCALE GENOMIC DNA]</scope>
    <source>
        <strain evidence="8">ATCC 8368 / DSM 20162 / CCUG 35730 / CIP 100753 / JCM 10117 / KCTC 9821 / NBRC 16120 / NCIMB 702349 / NCTC 13040</strain>
    </source>
</reference>